<feature type="compositionally biased region" description="Gly residues" evidence="1">
    <location>
        <begin position="37"/>
        <end position="47"/>
    </location>
</feature>
<protein>
    <submittedName>
        <fullName evidence="2">Unnamed protein product</fullName>
    </submittedName>
</protein>
<sequence length="413" mass="43197">MDAAMRMQRAGQTTHPKYAQIVALLRQYHHQRNGSATAGGGGGGGATAGNAAASQQRQRQLQLQQQLHQQQQAAAAGQAGRGVSTLQHQAQRLQQQQQAQRLQYQRQLQLQAQATAMASAPAPLDVAAHPFMQAKQAGSTQTQTPGQQLAAVQRNPVAQMLFSDKQLEYLHNQIRAYKALCHSMDEAMAQTKQTATGSSSGGLAPASAPSPPPSRPGSAKSGNASHEQPQQLMTKSSPLLPAPVAETADRKPKWTRASRNLLFLGPECFDGDLIDIAAKGHAAFGPYNLSSPWLGLSDVALKQRYLHALHAFLSSSLEAREPRGGAVEGGGAHAAGLALRAAPAATAHARVSQLRTPLGTAWRAPSGGPQVVPSPATRVACGAVQRGEGEAQEVGGDGEEAARGPPAVPEPLA</sequence>
<reference evidence="2" key="1">
    <citation type="submission" date="2023-04" db="EMBL/GenBank/DDBJ databases">
        <title>Phytophthora lilii NBRC 32176.</title>
        <authorList>
            <person name="Ichikawa N."/>
            <person name="Sato H."/>
            <person name="Tonouchi N."/>
        </authorList>
    </citation>
    <scope>NUCLEOTIDE SEQUENCE</scope>
    <source>
        <strain evidence="2">NBRC 32176</strain>
    </source>
</reference>
<evidence type="ECO:0000313" key="2">
    <source>
        <dbReference type="EMBL" id="GMF32419.1"/>
    </source>
</evidence>
<evidence type="ECO:0000313" key="3">
    <source>
        <dbReference type="Proteomes" id="UP001165083"/>
    </source>
</evidence>
<evidence type="ECO:0000256" key="1">
    <source>
        <dbReference type="SAM" id="MobiDB-lite"/>
    </source>
</evidence>
<dbReference type="OrthoDB" id="181374at2759"/>
<comment type="caution">
    <text evidence="2">The sequence shown here is derived from an EMBL/GenBank/DDBJ whole genome shotgun (WGS) entry which is preliminary data.</text>
</comment>
<feature type="region of interest" description="Disordered" evidence="1">
    <location>
        <begin position="382"/>
        <end position="413"/>
    </location>
</feature>
<dbReference type="EMBL" id="BSXW01000984">
    <property type="protein sequence ID" value="GMF32419.1"/>
    <property type="molecule type" value="Genomic_DNA"/>
</dbReference>
<proteinExistence type="predicted"/>
<accession>A0A9W6X6D3</accession>
<feature type="region of interest" description="Disordered" evidence="1">
    <location>
        <begin position="33"/>
        <end position="83"/>
    </location>
</feature>
<feature type="compositionally biased region" description="Polar residues" evidence="1">
    <location>
        <begin position="223"/>
        <end position="237"/>
    </location>
</feature>
<organism evidence="2 3">
    <name type="scientific">Phytophthora lilii</name>
    <dbReference type="NCBI Taxonomy" id="2077276"/>
    <lineage>
        <taxon>Eukaryota</taxon>
        <taxon>Sar</taxon>
        <taxon>Stramenopiles</taxon>
        <taxon>Oomycota</taxon>
        <taxon>Peronosporomycetes</taxon>
        <taxon>Peronosporales</taxon>
        <taxon>Peronosporaceae</taxon>
        <taxon>Phytophthora</taxon>
    </lineage>
</organism>
<keyword evidence="3" id="KW-1185">Reference proteome</keyword>
<dbReference type="AlphaFoldDB" id="A0A9W6X6D3"/>
<gene>
    <name evidence="2" type="ORF">Plil01_001386100</name>
</gene>
<feature type="region of interest" description="Disordered" evidence="1">
    <location>
        <begin position="190"/>
        <end position="251"/>
    </location>
</feature>
<feature type="compositionally biased region" description="Low complexity" evidence="1">
    <location>
        <begin position="195"/>
        <end position="207"/>
    </location>
</feature>
<feature type="compositionally biased region" description="Low complexity" evidence="1">
    <location>
        <begin position="48"/>
        <end position="83"/>
    </location>
</feature>
<dbReference type="Proteomes" id="UP001165083">
    <property type="component" value="Unassembled WGS sequence"/>
</dbReference>
<name>A0A9W6X6D3_9STRA</name>